<keyword evidence="3 4" id="KW-0732">Signal</keyword>
<dbReference type="Gene3D" id="3.20.20.80">
    <property type="entry name" value="Glycosidases"/>
    <property type="match status" value="1"/>
</dbReference>
<organism evidence="6 7">
    <name type="scientific">Polycladomyces abyssicola</name>
    <dbReference type="NCBI Taxonomy" id="1125966"/>
    <lineage>
        <taxon>Bacteria</taxon>
        <taxon>Bacillati</taxon>
        <taxon>Bacillota</taxon>
        <taxon>Bacilli</taxon>
        <taxon>Bacillales</taxon>
        <taxon>Thermoactinomycetaceae</taxon>
        <taxon>Polycladomyces</taxon>
    </lineage>
</organism>
<dbReference type="PANTHER" id="PTHR10357">
    <property type="entry name" value="ALPHA-AMYLASE FAMILY MEMBER"/>
    <property type="match status" value="1"/>
</dbReference>
<evidence type="ECO:0000259" key="5">
    <source>
        <dbReference type="Pfam" id="PF00128"/>
    </source>
</evidence>
<comment type="cofactor">
    <cofactor evidence="1">
        <name>Ca(2+)</name>
        <dbReference type="ChEBI" id="CHEBI:29108"/>
    </cofactor>
</comment>
<dbReference type="Proteomes" id="UP000677436">
    <property type="component" value="Chromosome"/>
</dbReference>
<dbReference type="GO" id="GO:0046872">
    <property type="term" value="F:metal ion binding"/>
    <property type="evidence" value="ECO:0007669"/>
    <property type="project" value="UniProtKB-KW"/>
</dbReference>
<protein>
    <recommendedName>
        <fullName evidence="5">Glycosyl hydrolase family 13 catalytic domain-containing protein</fullName>
    </recommendedName>
</protein>
<evidence type="ECO:0000313" key="6">
    <source>
        <dbReference type="EMBL" id="BCU81341.1"/>
    </source>
</evidence>
<feature type="signal peptide" evidence="4">
    <location>
        <begin position="1"/>
        <end position="28"/>
    </location>
</feature>
<reference evidence="6" key="1">
    <citation type="journal article" date="2013" name="Int. J. Syst. Evol. Microbiol.">
        <title>Polycladomyces abyssicola gen. nov., sp. nov., a thermophilic filamentous bacterium isolated from hemipelagic sediment.</title>
        <authorList>
            <person name="Tsubouchi T."/>
            <person name="Shimane Y."/>
            <person name="Mori K."/>
            <person name="Usui K."/>
            <person name="Hiraki T."/>
            <person name="Tame A."/>
            <person name="Uematsu K."/>
            <person name="Maruyama T."/>
            <person name="Hatada Y."/>
        </authorList>
    </citation>
    <scope>NUCLEOTIDE SEQUENCE</scope>
    <source>
        <strain evidence="6">JIR-001</strain>
    </source>
</reference>
<reference evidence="6" key="2">
    <citation type="journal article" date="2021" name="Microbiol. Resour. Announc.">
        <title>Complete Genome Sequence of Polycladomyces abyssicola JIR-001T, Isolated from Hemipelagic Sediment in Deep Seawater.</title>
        <authorList>
            <person name="Tsubouchi T."/>
            <person name="Kaneko Y."/>
        </authorList>
    </citation>
    <scope>NUCLEOTIDE SEQUENCE</scope>
    <source>
        <strain evidence="6">JIR-001</strain>
    </source>
</reference>
<dbReference type="Pfam" id="PF00128">
    <property type="entry name" value="Alpha-amylase"/>
    <property type="match status" value="1"/>
</dbReference>
<feature type="domain" description="Glycosyl hydrolase family 13 catalytic" evidence="5">
    <location>
        <begin position="41"/>
        <end position="139"/>
    </location>
</feature>
<evidence type="ECO:0000256" key="3">
    <source>
        <dbReference type="ARBA" id="ARBA00022729"/>
    </source>
</evidence>
<keyword evidence="2" id="KW-0479">Metal-binding</keyword>
<dbReference type="InterPro" id="IPR017853">
    <property type="entry name" value="GH"/>
</dbReference>
<evidence type="ECO:0000256" key="1">
    <source>
        <dbReference type="ARBA" id="ARBA00001913"/>
    </source>
</evidence>
<proteinExistence type="predicted"/>
<dbReference type="InterPro" id="IPR006047">
    <property type="entry name" value="GH13_cat_dom"/>
</dbReference>
<dbReference type="AlphaFoldDB" id="A0A8D5UDE4"/>
<dbReference type="SUPFAM" id="SSF51445">
    <property type="entry name" value="(Trans)glycosidases"/>
    <property type="match status" value="1"/>
</dbReference>
<accession>A0A8D5UDE4</accession>
<dbReference type="PANTHER" id="PTHR10357:SF215">
    <property type="entry name" value="ALPHA-AMYLASE 1"/>
    <property type="match status" value="1"/>
</dbReference>
<dbReference type="EMBL" id="AP024601">
    <property type="protein sequence ID" value="BCU81341.1"/>
    <property type="molecule type" value="Genomic_DNA"/>
</dbReference>
<name>A0A8D5UDE4_9BACL</name>
<keyword evidence="7" id="KW-1185">Reference proteome</keyword>
<evidence type="ECO:0000313" key="7">
    <source>
        <dbReference type="Proteomes" id="UP000677436"/>
    </source>
</evidence>
<gene>
    <name evidence="6" type="ORF">JIR001_11240</name>
</gene>
<evidence type="ECO:0000256" key="2">
    <source>
        <dbReference type="ARBA" id="ARBA00022723"/>
    </source>
</evidence>
<dbReference type="KEGG" id="pabs:JIR001_11240"/>
<evidence type="ECO:0000256" key="4">
    <source>
        <dbReference type="SAM" id="SignalP"/>
    </source>
</evidence>
<sequence length="189" mass="21195">MKRWVLRTVVTAMLACLLWIGSTPPAQALTPTDWQKKSIYFIMTDRFSDGDPTNNNYGGFASDKSDPRKWHGGDFQGIINQLNYIKGMGFNAIWITPVTMQKSVNAYHGYWTYDFYSVDGHLGSLAKLQELVQTAHSKGFPSCWTWWPTIRAISNPAAMPLRRLTNMIGITTTAMCKTGMISGGWKTGT</sequence>
<feature type="chain" id="PRO_5034276164" description="Glycosyl hydrolase family 13 catalytic domain-containing protein" evidence="4">
    <location>
        <begin position="29"/>
        <end position="189"/>
    </location>
</feature>
<dbReference type="GO" id="GO:0005975">
    <property type="term" value="P:carbohydrate metabolic process"/>
    <property type="evidence" value="ECO:0007669"/>
    <property type="project" value="InterPro"/>
</dbReference>